<dbReference type="PANTHER" id="PTHR30026:SF20">
    <property type="entry name" value="OUTER MEMBRANE PROTEIN TOLC"/>
    <property type="match status" value="1"/>
</dbReference>
<dbReference type="PANTHER" id="PTHR30026">
    <property type="entry name" value="OUTER MEMBRANE PROTEIN TOLC"/>
    <property type="match status" value="1"/>
</dbReference>
<dbReference type="Gene3D" id="1.20.1600.10">
    <property type="entry name" value="Outer membrane efflux proteins (OEP)"/>
    <property type="match status" value="1"/>
</dbReference>
<evidence type="ECO:0000256" key="7">
    <source>
        <dbReference type="ARBA" id="ARBA00023237"/>
    </source>
</evidence>
<comment type="similarity">
    <text evidence="2">Belongs to the outer membrane factor (OMF) (TC 1.B.17) family.</text>
</comment>
<evidence type="ECO:0000256" key="1">
    <source>
        <dbReference type="ARBA" id="ARBA00004442"/>
    </source>
</evidence>
<evidence type="ECO:0000256" key="5">
    <source>
        <dbReference type="ARBA" id="ARBA00022692"/>
    </source>
</evidence>
<accession>A0A4V6NCZ8</accession>
<evidence type="ECO:0000256" key="8">
    <source>
        <dbReference type="SAM" id="SignalP"/>
    </source>
</evidence>
<feature type="chain" id="PRO_5020600035" evidence="8">
    <location>
        <begin position="20"/>
        <end position="418"/>
    </location>
</feature>
<reference evidence="9 10" key="1">
    <citation type="submission" date="2019-03" db="EMBL/GenBank/DDBJ databases">
        <title>Genomic Encyclopedia of Archaeal and Bacterial Type Strains, Phase II (KMG-II): from individual species to whole genera.</title>
        <authorList>
            <person name="Goeker M."/>
        </authorList>
    </citation>
    <scope>NUCLEOTIDE SEQUENCE [LARGE SCALE GENOMIC DNA]</scope>
    <source>
        <strain evidence="9 10">DSM 24425</strain>
    </source>
</reference>
<sequence length="418" mass="47081">MRKIAAFILTLLTATSSYAVTTDELKELIDRNALGLVSERALVEKSKLSAKATLRSFFPTLSLSAGVTEFYPNQTFTSKSWEQQYTLGLSLTATPVDLRKKVQLKIDRYFVKVGEDNLNVVRLSLYYEGISALFKLKALKEKIELRKKILRNSQEILSVAEKKYKEGLVLITDVLKAESEVESARSSLSEALMEYIQTFNSLNELVDYALPEGETPEVELKKDYSVPEKEELLKKAFTLRPEVKKAEKEVKVAKLSVELQKKTLSPTVNLSASYSRSGTSFFPRENSYDLSLSLNFPVFDSGVTSLRSMAAEKDLVVKEVELKKVKNSVKTEVLNALESLKASREILKSSEAFLKFSRRSYERALNEYKLGVSDIVALLQAHENLKKAEESYIDALLKLNLSWLQLQKATGELLGGRK</sequence>
<dbReference type="SUPFAM" id="SSF56954">
    <property type="entry name" value="Outer membrane efflux proteins (OEP)"/>
    <property type="match status" value="1"/>
</dbReference>
<evidence type="ECO:0000313" key="10">
    <source>
        <dbReference type="Proteomes" id="UP000295777"/>
    </source>
</evidence>
<evidence type="ECO:0000256" key="4">
    <source>
        <dbReference type="ARBA" id="ARBA00022452"/>
    </source>
</evidence>
<keyword evidence="5" id="KW-0812">Transmembrane</keyword>
<keyword evidence="8" id="KW-0732">Signal</keyword>
<dbReference type="GO" id="GO:0009279">
    <property type="term" value="C:cell outer membrane"/>
    <property type="evidence" value="ECO:0007669"/>
    <property type="project" value="UniProtKB-SubCell"/>
</dbReference>
<dbReference type="AlphaFoldDB" id="A0A4V6NCZ8"/>
<dbReference type="InterPro" id="IPR003423">
    <property type="entry name" value="OMP_efflux"/>
</dbReference>
<dbReference type="Proteomes" id="UP000295777">
    <property type="component" value="Unassembled WGS sequence"/>
</dbReference>
<dbReference type="OrthoDB" id="13803at2"/>
<dbReference type="RefSeq" id="WP_132525263.1">
    <property type="nucleotide sequence ID" value="NZ_SMFV01000001.1"/>
</dbReference>
<gene>
    <name evidence="9" type="ORF">CLV27_0389</name>
</gene>
<organism evidence="9 10">
    <name type="scientific">Phorcysia thermohydrogeniphila</name>
    <dbReference type="NCBI Taxonomy" id="936138"/>
    <lineage>
        <taxon>Bacteria</taxon>
        <taxon>Pseudomonadati</taxon>
        <taxon>Aquificota</taxon>
        <taxon>Aquificia</taxon>
        <taxon>Desulfurobacteriales</taxon>
        <taxon>Desulfurobacteriaceae</taxon>
        <taxon>Phorcysia</taxon>
    </lineage>
</organism>
<keyword evidence="3" id="KW-0813">Transport</keyword>
<evidence type="ECO:0000256" key="6">
    <source>
        <dbReference type="ARBA" id="ARBA00023136"/>
    </source>
</evidence>
<evidence type="ECO:0000256" key="3">
    <source>
        <dbReference type="ARBA" id="ARBA00022448"/>
    </source>
</evidence>
<feature type="signal peptide" evidence="8">
    <location>
        <begin position="1"/>
        <end position="19"/>
    </location>
</feature>
<name>A0A4V6NCZ8_9BACT</name>
<dbReference type="EMBL" id="SMFV01000001">
    <property type="protein sequence ID" value="TCK06586.1"/>
    <property type="molecule type" value="Genomic_DNA"/>
</dbReference>
<protein>
    <submittedName>
        <fullName evidence="9">Outer membrane protein TolC</fullName>
    </submittedName>
</protein>
<dbReference type="GO" id="GO:0015562">
    <property type="term" value="F:efflux transmembrane transporter activity"/>
    <property type="evidence" value="ECO:0007669"/>
    <property type="project" value="InterPro"/>
</dbReference>
<evidence type="ECO:0000313" key="9">
    <source>
        <dbReference type="EMBL" id="TCK06586.1"/>
    </source>
</evidence>
<keyword evidence="10" id="KW-1185">Reference proteome</keyword>
<dbReference type="Pfam" id="PF02321">
    <property type="entry name" value="OEP"/>
    <property type="match status" value="2"/>
</dbReference>
<proteinExistence type="inferred from homology"/>
<dbReference type="InterPro" id="IPR051906">
    <property type="entry name" value="TolC-like"/>
</dbReference>
<keyword evidence="6" id="KW-0472">Membrane</keyword>
<dbReference type="GO" id="GO:0015288">
    <property type="term" value="F:porin activity"/>
    <property type="evidence" value="ECO:0007669"/>
    <property type="project" value="TreeGrafter"/>
</dbReference>
<comment type="caution">
    <text evidence="9">The sequence shown here is derived from an EMBL/GenBank/DDBJ whole genome shotgun (WGS) entry which is preliminary data.</text>
</comment>
<dbReference type="GO" id="GO:1990281">
    <property type="term" value="C:efflux pump complex"/>
    <property type="evidence" value="ECO:0007669"/>
    <property type="project" value="TreeGrafter"/>
</dbReference>
<evidence type="ECO:0000256" key="2">
    <source>
        <dbReference type="ARBA" id="ARBA00007613"/>
    </source>
</evidence>
<keyword evidence="4" id="KW-1134">Transmembrane beta strand</keyword>
<comment type="subcellular location">
    <subcellularLocation>
        <location evidence="1">Cell outer membrane</location>
    </subcellularLocation>
</comment>
<keyword evidence="7" id="KW-0998">Cell outer membrane</keyword>